<dbReference type="OrthoDB" id="122912at2"/>
<dbReference type="PANTHER" id="PTHR35446:SF2">
    <property type="entry name" value="CARBOXYMUCONOLACTONE DECARBOXYLASE-LIKE DOMAIN-CONTAINING PROTEIN"/>
    <property type="match status" value="1"/>
</dbReference>
<dbReference type="STRING" id="1675527.AIOL_004436"/>
<dbReference type="Proteomes" id="UP000037178">
    <property type="component" value="Unassembled WGS sequence"/>
</dbReference>
<proteinExistence type="predicted"/>
<keyword evidence="2" id="KW-0560">Oxidoreductase</keyword>
<dbReference type="Gene3D" id="1.20.1290.10">
    <property type="entry name" value="AhpD-like"/>
    <property type="match status" value="1"/>
</dbReference>
<dbReference type="GO" id="GO:0004601">
    <property type="term" value="F:peroxidase activity"/>
    <property type="evidence" value="ECO:0007669"/>
    <property type="project" value="UniProtKB-KW"/>
</dbReference>
<dbReference type="SUPFAM" id="SSF69118">
    <property type="entry name" value="AhpD-like"/>
    <property type="match status" value="1"/>
</dbReference>
<evidence type="ECO:0000313" key="2">
    <source>
        <dbReference type="EMBL" id="KMW59454.1"/>
    </source>
</evidence>
<protein>
    <submittedName>
        <fullName evidence="2">Alkylhydroperoxidase AhpD domain protein</fullName>
    </submittedName>
</protein>
<dbReference type="InterPro" id="IPR029032">
    <property type="entry name" value="AhpD-like"/>
</dbReference>
<dbReference type="AlphaFoldDB" id="A0A0J9ECK9"/>
<gene>
    <name evidence="2" type="ORF">AIOL_004436</name>
</gene>
<organism evidence="2 3">
    <name type="scientific">Candidatus Rhodobacter oscarellae</name>
    <dbReference type="NCBI Taxonomy" id="1675527"/>
    <lineage>
        <taxon>Bacteria</taxon>
        <taxon>Pseudomonadati</taxon>
        <taxon>Pseudomonadota</taxon>
        <taxon>Alphaproteobacteria</taxon>
        <taxon>Rhodobacterales</taxon>
        <taxon>Rhodobacter group</taxon>
        <taxon>Rhodobacter</taxon>
    </lineage>
</organism>
<feature type="region of interest" description="Disordered" evidence="1">
    <location>
        <begin position="158"/>
        <end position="179"/>
    </location>
</feature>
<evidence type="ECO:0000256" key="1">
    <source>
        <dbReference type="SAM" id="MobiDB-lite"/>
    </source>
</evidence>
<sequence>MPRLPSLNENAALSDLFARFPGNAAPIIALVEEIMRGEGARDIAEREFIAAYASALNACAFCTGSHVIFAEAFGIAPGLIEQSLEDLDAAEISPPLREVLRYLQALNALPHRLTQADMDRVLTAGVSEAALVEALEISGLFNMMNRIIEGAGVAFDPRSDPQSHSVNAMRGAPRNHHYV</sequence>
<accession>A0A0J9ECK9</accession>
<keyword evidence="3" id="KW-1185">Reference proteome</keyword>
<reference evidence="2 3" key="1">
    <citation type="submission" date="2015-06" db="EMBL/GenBank/DDBJ databases">
        <title>Draft genome sequence of an Alphaproteobacteria species associated to the Mediterranean sponge Oscarella lobularis.</title>
        <authorList>
            <person name="Jourda C."/>
            <person name="Santini S."/>
            <person name="Claverie J.-M."/>
        </authorList>
    </citation>
    <scope>NUCLEOTIDE SEQUENCE [LARGE SCALE GENOMIC DNA]</scope>
    <source>
        <strain evidence="2">IGS</strain>
    </source>
</reference>
<dbReference type="PANTHER" id="PTHR35446">
    <property type="entry name" value="SI:CH211-175M2.5"/>
    <property type="match status" value="1"/>
</dbReference>
<keyword evidence="2" id="KW-0575">Peroxidase</keyword>
<dbReference type="RefSeq" id="WP_049644934.1">
    <property type="nucleotide sequence ID" value="NZ_LFTY01000002.1"/>
</dbReference>
<dbReference type="PATRIC" id="fig|1675527.3.peg.4640"/>
<dbReference type="EMBL" id="LFTY01000002">
    <property type="protein sequence ID" value="KMW59454.1"/>
    <property type="molecule type" value="Genomic_DNA"/>
</dbReference>
<comment type="caution">
    <text evidence="2">The sequence shown here is derived from an EMBL/GenBank/DDBJ whole genome shotgun (WGS) entry which is preliminary data.</text>
</comment>
<name>A0A0J9ECK9_9RHOB</name>
<evidence type="ECO:0000313" key="3">
    <source>
        <dbReference type="Proteomes" id="UP000037178"/>
    </source>
</evidence>